<accession>A0A0J6FZ92</accession>
<protein>
    <submittedName>
        <fullName evidence="1">Uncharacterized protein</fullName>
    </submittedName>
</protein>
<gene>
    <name evidence="1" type="ORF">SAMN04489800_3630</name>
</gene>
<reference evidence="1" key="1">
    <citation type="submission" date="2016-10" db="EMBL/GenBank/DDBJ databases">
        <authorList>
            <person name="Varghese N."/>
            <person name="Submissions S."/>
        </authorList>
    </citation>
    <scope>NUCLEOTIDE SEQUENCE [LARGE SCALE GENOMIC DNA]</scope>
    <source>
        <strain evidence="1">LMG 25555</strain>
    </source>
</reference>
<dbReference type="OrthoDB" id="6896056at2"/>
<dbReference type="EMBL" id="FNUD01000002">
    <property type="protein sequence ID" value="SEF01743.1"/>
    <property type="molecule type" value="Genomic_DNA"/>
</dbReference>
<dbReference type="Proteomes" id="UP000183613">
    <property type="component" value="Unassembled WGS sequence"/>
</dbReference>
<comment type="caution">
    <text evidence="1">The sequence shown here is derived from an EMBL/GenBank/DDBJ whole genome shotgun (WGS) entry which is preliminary data.</text>
</comment>
<keyword evidence="2" id="KW-1185">Reference proteome</keyword>
<name>A0A0J6FZ92_PSEDM</name>
<proteinExistence type="predicted"/>
<sequence>MNKAEIESELLGSRKWFDSNEAVAIKDFLAREFGVLMSLFVLHHHFGQSEEHYVVMIDGKYIAELEVSNSEIVGFDKYELANYLKDNPKMPRLFRFRIETAQALSAL</sequence>
<dbReference type="AlphaFoldDB" id="A0A0J6FZ92"/>
<dbReference type="RefSeq" id="WP_048361496.1">
    <property type="nucleotide sequence ID" value="NZ_FNUD01000002.1"/>
</dbReference>
<organism evidence="1 2">
    <name type="scientific">Pseudomonas deceptionensis</name>
    <dbReference type="NCBI Taxonomy" id="882211"/>
    <lineage>
        <taxon>Bacteria</taxon>
        <taxon>Pseudomonadati</taxon>
        <taxon>Pseudomonadota</taxon>
        <taxon>Gammaproteobacteria</taxon>
        <taxon>Pseudomonadales</taxon>
        <taxon>Pseudomonadaceae</taxon>
        <taxon>Pseudomonas</taxon>
    </lineage>
</organism>
<evidence type="ECO:0000313" key="2">
    <source>
        <dbReference type="Proteomes" id="UP000183613"/>
    </source>
</evidence>
<dbReference type="PATRIC" id="fig|882211.3.peg.3858"/>
<evidence type="ECO:0000313" key="1">
    <source>
        <dbReference type="EMBL" id="SEF01743.1"/>
    </source>
</evidence>